<evidence type="ECO:0000313" key="2">
    <source>
        <dbReference type="Proteomes" id="UP000828390"/>
    </source>
</evidence>
<evidence type="ECO:0000313" key="1">
    <source>
        <dbReference type="EMBL" id="KAH3701845.1"/>
    </source>
</evidence>
<keyword evidence="2" id="KW-1185">Reference proteome</keyword>
<protein>
    <submittedName>
        <fullName evidence="1">Uncharacterized protein</fullName>
    </submittedName>
</protein>
<name>A0A9D3YMB4_DREPO</name>
<accession>A0A9D3YMB4</accession>
<reference evidence="1" key="2">
    <citation type="submission" date="2020-11" db="EMBL/GenBank/DDBJ databases">
        <authorList>
            <person name="McCartney M.A."/>
            <person name="Auch B."/>
            <person name="Kono T."/>
            <person name="Mallez S."/>
            <person name="Becker A."/>
            <person name="Gohl D.M."/>
            <person name="Silverstein K.A.T."/>
            <person name="Koren S."/>
            <person name="Bechman K.B."/>
            <person name="Herman A."/>
            <person name="Abrahante J.E."/>
            <person name="Garbe J."/>
        </authorList>
    </citation>
    <scope>NUCLEOTIDE SEQUENCE</scope>
    <source>
        <strain evidence="1">Duluth1</strain>
        <tissue evidence="1">Whole animal</tissue>
    </source>
</reference>
<dbReference type="OrthoDB" id="10023911at2759"/>
<dbReference type="Proteomes" id="UP000828390">
    <property type="component" value="Unassembled WGS sequence"/>
</dbReference>
<sequence length="226" mass="24273">MSHKGHVVNTVPSAAVYTSPSGHHTTVVMQQQPYVVTRSSPGLFGSLGRELNNLGRTISREIDWTADQINKSLATTATGNILNLFQSGNFVQLVSRISGRSLEIVQGPAGLVVDGLGPDNAPHATWTIVNEGGNQVRLHNNNNFLAIINGSTIVIHMPPGVMHGVETKFQVTQHGQFIILESLKERGRHVGVLPGGALKPALATGKEDHAMFGVRLMYSPYSVVTK</sequence>
<organism evidence="1 2">
    <name type="scientific">Dreissena polymorpha</name>
    <name type="common">Zebra mussel</name>
    <name type="synonym">Mytilus polymorpha</name>
    <dbReference type="NCBI Taxonomy" id="45954"/>
    <lineage>
        <taxon>Eukaryota</taxon>
        <taxon>Metazoa</taxon>
        <taxon>Spiralia</taxon>
        <taxon>Lophotrochozoa</taxon>
        <taxon>Mollusca</taxon>
        <taxon>Bivalvia</taxon>
        <taxon>Autobranchia</taxon>
        <taxon>Heteroconchia</taxon>
        <taxon>Euheterodonta</taxon>
        <taxon>Imparidentia</taxon>
        <taxon>Neoheterodontei</taxon>
        <taxon>Myida</taxon>
        <taxon>Dreissenoidea</taxon>
        <taxon>Dreissenidae</taxon>
        <taxon>Dreissena</taxon>
    </lineage>
</organism>
<reference evidence="1" key="1">
    <citation type="journal article" date="2019" name="bioRxiv">
        <title>The Genome of the Zebra Mussel, Dreissena polymorpha: A Resource for Invasive Species Research.</title>
        <authorList>
            <person name="McCartney M.A."/>
            <person name="Auch B."/>
            <person name="Kono T."/>
            <person name="Mallez S."/>
            <person name="Zhang Y."/>
            <person name="Obille A."/>
            <person name="Becker A."/>
            <person name="Abrahante J.E."/>
            <person name="Garbe J."/>
            <person name="Badalamenti J.P."/>
            <person name="Herman A."/>
            <person name="Mangelson H."/>
            <person name="Liachko I."/>
            <person name="Sullivan S."/>
            <person name="Sone E.D."/>
            <person name="Koren S."/>
            <person name="Silverstein K.A.T."/>
            <person name="Beckman K.B."/>
            <person name="Gohl D.M."/>
        </authorList>
    </citation>
    <scope>NUCLEOTIDE SEQUENCE</scope>
    <source>
        <strain evidence="1">Duluth1</strain>
        <tissue evidence="1">Whole animal</tissue>
    </source>
</reference>
<gene>
    <name evidence="1" type="ORF">DPMN_076841</name>
</gene>
<dbReference type="EMBL" id="JAIWYP010000015">
    <property type="protein sequence ID" value="KAH3701845.1"/>
    <property type="molecule type" value="Genomic_DNA"/>
</dbReference>
<proteinExistence type="predicted"/>
<comment type="caution">
    <text evidence="1">The sequence shown here is derived from an EMBL/GenBank/DDBJ whole genome shotgun (WGS) entry which is preliminary data.</text>
</comment>
<dbReference type="AlphaFoldDB" id="A0A9D3YMB4"/>